<dbReference type="Proteomes" id="UP000032304">
    <property type="component" value="Chromosome 1"/>
</dbReference>
<evidence type="ECO:0000256" key="1">
    <source>
        <dbReference type="SAM" id="Phobius"/>
    </source>
</evidence>
<dbReference type="PROSITE" id="PS51257">
    <property type="entry name" value="PROKAR_LIPOPROTEIN"/>
    <property type="match status" value="1"/>
</dbReference>
<dbReference type="OMA" id="CTVYNRF"/>
<proteinExistence type="predicted"/>
<keyword evidence="1" id="KW-0472">Membrane</keyword>
<protein>
    <submittedName>
        <fullName evidence="2">Uncharacterized protein</fullName>
    </submittedName>
</protein>
<dbReference type="Gramene" id="KJB07300">
    <property type="protein sequence ID" value="KJB07300"/>
    <property type="gene ID" value="B456_001G091000"/>
</dbReference>
<accession>A0A0D2QJ72</accession>
<keyword evidence="1" id="KW-1133">Transmembrane helix</keyword>
<keyword evidence="3" id="KW-1185">Reference proteome</keyword>
<reference evidence="2 3" key="1">
    <citation type="journal article" date="2012" name="Nature">
        <title>Repeated polyploidization of Gossypium genomes and the evolution of spinnable cotton fibres.</title>
        <authorList>
            <person name="Paterson A.H."/>
            <person name="Wendel J.F."/>
            <person name="Gundlach H."/>
            <person name="Guo H."/>
            <person name="Jenkins J."/>
            <person name="Jin D."/>
            <person name="Llewellyn D."/>
            <person name="Showmaker K.C."/>
            <person name="Shu S."/>
            <person name="Udall J."/>
            <person name="Yoo M.J."/>
            <person name="Byers R."/>
            <person name="Chen W."/>
            <person name="Doron-Faigenboim A."/>
            <person name="Duke M.V."/>
            <person name="Gong L."/>
            <person name="Grimwood J."/>
            <person name="Grover C."/>
            <person name="Grupp K."/>
            <person name="Hu G."/>
            <person name="Lee T.H."/>
            <person name="Li J."/>
            <person name="Lin L."/>
            <person name="Liu T."/>
            <person name="Marler B.S."/>
            <person name="Page J.T."/>
            <person name="Roberts A.W."/>
            <person name="Romanel E."/>
            <person name="Sanders W.S."/>
            <person name="Szadkowski E."/>
            <person name="Tan X."/>
            <person name="Tang H."/>
            <person name="Xu C."/>
            <person name="Wang J."/>
            <person name="Wang Z."/>
            <person name="Zhang D."/>
            <person name="Zhang L."/>
            <person name="Ashrafi H."/>
            <person name="Bedon F."/>
            <person name="Bowers J.E."/>
            <person name="Brubaker C.L."/>
            <person name="Chee P.W."/>
            <person name="Das S."/>
            <person name="Gingle A.R."/>
            <person name="Haigler C.H."/>
            <person name="Harker D."/>
            <person name="Hoffmann L.V."/>
            <person name="Hovav R."/>
            <person name="Jones D.C."/>
            <person name="Lemke C."/>
            <person name="Mansoor S."/>
            <person name="ur Rahman M."/>
            <person name="Rainville L.N."/>
            <person name="Rambani A."/>
            <person name="Reddy U.K."/>
            <person name="Rong J.K."/>
            <person name="Saranga Y."/>
            <person name="Scheffler B.E."/>
            <person name="Scheffler J.A."/>
            <person name="Stelly D.M."/>
            <person name="Triplett B.A."/>
            <person name="Van Deynze A."/>
            <person name="Vaslin M.F."/>
            <person name="Waghmare V.N."/>
            <person name="Walford S.A."/>
            <person name="Wright R.J."/>
            <person name="Zaki E.A."/>
            <person name="Zhang T."/>
            <person name="Dennis E.S."/>
            <person name="Mayer K.F."/>
            <person name="Peterson D.G."/>
            <person name="Rokhsar D.S."/>
            <person name="Wang X."/>
            <person name="Schmutz J."/>
        </authorList>
    </citation>
    <scope>NUCLEOTIDE SEQUENCE [LARGE SCALE GENOMIC DNA]</scope>
</reference>
<sequence length="165" mass="18571">MAPRGTSSTQNRSSMLFIPSVAIACATVLPPLAMKLKQQAKKLRDNAFTSQDPPCISTIKAHDKEEQQIEAQQTSHKEVTRYFEEEELDQIEVRSVDIVTIRPDLADRVTMNTMIGPLKGENTSYGSVPRQPVCKADKYGDCIKPVGEDHNHPCTVYNRFKRDNH</sequence>
<feature type="transmembrane region" description="Helical" evidence="1">
    <location>
        <begin position="15"/>
        <end position="34"/>
    </location>
</feature>
<gene>
    <name evidence="2" type="ORF">B456_001G091000</name>
</gene>
<dbReference type="EMBL" id="CM001740">
    <property type="protein sequence ID" value="KJB07300.1"/>
    <property type="molecule type" value="Genomic_DNA"/>
</dbReference>
<evidence type="ECO:0000313" key="2">
    <source>
        <dbReference type="EMBL" id="KJB07300.1"/>
    </source>
</evidence>
<name>A0A0D2QJ72_GOSRA</name>
<evidence type="ECO:0000313" key="3">
    <source>
        <dbReference type="Proteomes" id="UP000032304"/>
    </source>
</evidence>
<organism evidence="2 3">
    <name type="scientific">Gossypium raimondii</name>
    <name type="common">Peruvian cotton</name>
    <name type="synonym">Gossypium klotzschianum subsp. raimondii</name>
    <dbReference type="NCBI Taxonomy" id="29730"/>
    <lineage>
        <taxon>Eukaryota</taxon>
        <taxon>Viridiplantae</taxon>
        <taxon>Streptophyta</taxon>
        <taxon>Embryophyta</taxon>
        <taxon>Tracheophyta</taxon>
        <taxon>Spermatophyta</taxon>
        <taxon>Magnoliopsida</taxon>
        <taxon>eudicotyledons</taxon>
        <taxon>Gunneridae</taxon>
        <taxon>Pentapetalae</taxon>
        <taxon>rosids</taxon>
        <taxon>malvids</taxon>
        <taxon>Malvales</taxon>
        <taxon>Malvaceae</taxon>
        <taxon>Malvoideae</taxon>
        <taxon>Gossypium</taxon>
    </lineage>
</organism>
<dbReference type="AlphaFoldDB" id="A0A0D2QJ72"/>
<keyword evidence="1" id="KW-0812">Transmembrane</keyword>